<keyword evidence="3" id="KW-1185">Reference proteome</keyword>
<evidence type="ECO:0000313" key="2">
    <source>
        <dbReference type="EMBL" id="QII43248.1"/>
    </source>
</evidence>
<reference evidence="2 3" key="1">
    <citation type="submission" date="2020-02" db="EMBL/GenBank/DDBJ databases">
        <title>Complete genome of Muricauda sp. 501str8.</title>
        <authorList>
            <person name="Dong B."/>
            <person name="Zhu S."/>
            <person name="Yang J."/>
            <person name="Chen J."/>
        </authorList>
    </citation>
    <scope>NUCLEOTIDE SEQUENCE [LARGE SCALE GENOMIC DNA]</scope>
    <source>
        <strain evidence="2 3">501str8</strain>
    </source>
</reference>
<keyword evidence="1" id="KW-0472">Membrane</keyword>
<proteinExistence type="predicted"/>
<evidence type="ECO:0000256" key="1">
    <source>
        <dbReference type="SAM" id="Phobius"/>
    </source>
</evidence>
<keyword evidence="1" id="KW-0812">Transmembrane</keyword>
<evidence type="ECO:0000313" key="3">
    <source>
        <dbReference type="Proteomes" id="UP000502928"/>
    </source>
</evidence>
<feature type="transmembrane region" description="Helical" evidence="1">
    <location>
        <begin position="39"/>
        <end position="60"/>
    </location>
</feature>
<dbReference type="AlphaFoldDB" id="A0A6G7IY33"/>
<organism evidence="2 3">
    <name type="scientific">Flagellimonas oceani</name>
    <dbReference type="NCBI Taxonomy" id="2698672"/>
    <lineage>
        <taxon>Bacteria</taxon>
        <taxon>Pseudomonadati</taxon>
        <taxon>Bacteroidota</taxon>
        <taxon>Flavobacteriia</taxon>
        <taxon>Flavobacteriales</taxon>
        <taxon>Flavobacteriaceae</taxon>
        <taxon>Flagellimonas</taxon>
    </lineage>
</organism>
<name>A0A6G7IY33_9FLAO</name>
<protein>
    <submittedName>
        <fullName evidence="2">Uncharacterized protein</fullName>
    </submittedName>
</protein>
<accession>A0A6G7IY33</accession>
<feature type="transmembrane region" description="Helical" evidence="1">
    <location>
        <begin position="81"/>
        <end position="98"/>
    </location>
</feature>
<dbReference type="KEGG" id="mut:GVT53_00590"/>
<gene>
    <name evidence="2" type="ORF">GVT53_00590</name>
</gene>
<keyword evidence="1" id="KW-1133">Transmembrane helix</keyword>
<dbReference type="EMBL" id="CP049616">
    <property type="protein sequence ID" value="QII43248.1"/>
    <property type="molecule type" value="Genomic_DNA"/>
</dbReference>
<sequence>MSFLHMGIAATPIILGILFYFNSEDPQFNPSGSEDMFLAIVPVVALASIFLGDFIFKKILGSASQKNGLREKLGKFQTASILKYVLLEGASLFSMVIFSNTQNLVHLILGIVLILYLFLQLPTKQKIESALDLKGAEKAKFDRTHEPVD</sequence>
<dbReference type="Proteomes" id="UP000502928">
    <property type="component" value="Chromosome"/>
</dbReference>
<dbReference type="RefSeq" id="WP_166246966.1">
    <property type="nucleotide sequence ID" value="NZ_CP049616.1"/>
</dbReference>
<feature type="transmembrane region" description="Helical" evidence="1">
    <location>
        <begin position="104"/>
        <end position="121"/>
    </location>
</feature>